<evidence type="ECO:0000313" key="1">
    <source>
        <dbReference type="EMBL" id="KAI4312225.1"/>
    </source>
</evidence>
<comment type="caution">
    <text evidence="1">The sequence shown here is derived from an EMBL/GenBank/DDBJ whole genome shotgun (WGS) entry which is preliminary data.</text>
</comment>
<protein>
    <submittedName>
        <fullName evidence="1">Uncharacterized protein</fullName>
    </submittedName>
</protein>
<evidence type="ECO:0000313" key="2">
    <source>
        <dbReference type="Proteomes" id="UP001057402"/>
    </source>
</evidence>
<reference evidence="2" key="1">
    <citation type="journal article" date="2023" name="Front. Plant Sci.">
        <title>Chromosomal-level genome assembly of Melastoma candidum provides insights into trichome evolution.</title>
        <authorList>
            <person name="Zhong Y."/>
            <person name="Wu W."/>
            <person name="Sun C."/>
            <person name="Zou P."/>
            <person name="Liu Y."/>
            <person name="Dai S."/>
            <person name="Zhou R."/>
        </authorList>
    </citation>
    <scope>NUCLEOTIDE SEQUENCE [LARGE SCALE GENOMIC DNA]</scope>
</reference>
<sequence length="667" mass="74754">MLRIMVALILMVVFLAHHVSGSDGCMKRDRVVDVGVVLDANSKMGKQMITAIEVACRDDGSKHGLEVNPRYVNSDGDPRRALALAEELVERDEVRVLVWLDAEPEEALLSDISRRSRIPVVSFAAGDGSQFQIGKLGAKIKEFRQKFMKRYPQIYGTSEVANFGPSTYALRAYDCITAIVRSFDDIRCEFSMGKISEVEFTGLSGPIDLHKATGLRLRSPTAAKVIPKMSLGAREREADRRKNTRVLQAIGQKTLRIGVPLKTPFDFFVKQVNDTTGKTRYAGFCISVFNATLQDIKNFTYDFLPHDGTYDELVEKVHNKTLDGAVGDITILAKRSKIVEFTQPYMESSLSMIVLASREHGKEFLFVKPFTPAMWAASGGVLLYTVFVVWALEHGRNEEFSGRLPRQLSTALWFTFSSLFFAHREKVHDSLARIVLVVWFFVALILTQSYTASLTSMLTIQNIKSSVITIESVRTQNEPIGCDNETFVCNYLIEVLGFHKEQIHNLNDPSSYADHLKNKSITALFLESPYEKAFFKKHCQGYVNTPLPYRFGGFGFAFKKNSSLADTFSEAILKLSENGNLSNLQHNEFASGCVTDGDNTTTTLDPTTPSLGLGSFWVLYVVSISTSTCCLTMACLFFRRKHGYIRNESRAIMLSPTVEMNRSRELL</sequence>
<name>A0ACB9LLJ3_9MYRT</name>
<organism evidence="1 2">
    <name type="scientific">Melastoma candidum</name>
    <dbReference type="NCBI Taxonomy" id="119954"/>
    <lineage>
        <taxon>Eukaryota</taxon>
        <taxon>Viridiplantae</taxon>
        <taxon>Streptophyta</taxon>
        <taxon>Embryophyta</taxon>
        <taxon>Tracheophyta</taxon>
        <taxon>Spermatophyta</taxon>
        <taxon>Magnoliopsida</taxon>
        <taxon>eudicotyledons</taxon>
        <taxon>Gunneridae</taxon>
        <taxon>Pentapetalae</taxon>
        <taxon>rosids</taxon>
        <taxon>malvids</taxon>
        <taxon>Myrtales</taxon>
        <taxon>Melastomataceae</taxon>
        <taxon>Melastomatoideae</taxon>
        <taxon>Melastomateae</taxon>
        <taxon>Melastoma</taxon>
    </lineage>
</organism>
<accession>A0ACB9LLJ3</accession>
<gene>
    <name evidence="1" type="ORF">MLD38_037062</name>
</gene>
<dbReference type="EMBL" id="CM042890">
    <property type="protein sequence ID" value="KAI4312225.1"/>
    <property type="molecule type" value="Genomic_DNA"/>
</dbReference>
<proteinExistence type="predicted"/>
<keyword evidence="2" id="KW-1185">Reference proteome</keyword>
<dbReference type="Proteomes" id="UP001057402">
    <property type="component" value="Chromosome 11"/>
</dbReference>